<gene>
    <name evidence="2" type="ORF">ALQ86_200130</name>
    <name evidence="1" type="ORF">PSE10A_58490</name>
</gene>
<protein>
    <submittedName>
        <fullName evidence="2">Uncharacterized protein</fullName>
    </submittedName>
</protein>
<dbReference type="InterPro" id="IPR050708">
    <property type="entry name" value="T6SS_VgrG/RHS"/>
</dbReference>
<dbReference type="AlphaFoldDB" id="A0A3M3ANS3"/>
<sequence>MNEVEQNLRFQRQYFDAETGLHYNTFRYYDPEIGRFITQDPIVLSGGIHIYQYALNPIAYIGPLGLAFSSGKGTHNAIATLYDSKGNVKASGAWQSGNITPDEAALGFPKSILATHAEVRIARELHLLAVPGDKLVIEGEYPPCNSCKGKINSFKEATGADVEYKLASSDGKSVEAWNAKTRNSQKLSGPGCG</sequence>
<dbReference type="Proteomes" id="UP000272627">
    <property type="component" value="Unassembled WGS sequence"/>
</dbReference>
<dbReference type="EMBL" id="RBOA01000136">
    <property type="protein sequence ID" value="RMM02064.1"/>
    <property type="molecule type" value="Genomic_DNA"/>
</dbReference>
<dbReference type="EMBL" id="BMZW01000090">
    <property type="protein sequence ID" value="GFZ63338.1"/>
    <property type="molecule type" value="Genomic_DNA"/>
</dbReference>
<comment type="caution">
    <text evidence="2">The sequence shown here is derived from an EMBL/GenBank/DDBJ whole genome shotgun (WGS) entry which is preliminary data.</text>
</comment>
<dbReference type="InterPro" id="IPR022385">
    <property type="entry name" value="Rhs_assc_core"/>
</dbReference>
<reference evidence="1" key="2">
    <citation type="submission" date="2020-09" db="EMBL/GenBank/DDBJ databases">
        <title>Pseudomonas syringae pv. eriobotryae genome sequence causing loquat canker disease.</title>
        <authorList>
            <person name="Fukuda S."/>
            <person name="Tashiro H."/>
            <person name="Nagano Y."/>
        </authorList>
    </citation>
    <scope>NUCLEOTIDE SEQUENCE</scope>
    <source>
        <strain evidence="1">AM001</strain>
    </source>
</reference>
<dbReference type="Proteomes" id="UP000630864">
    <property type="component" value="Unassembled WGS sequence"/>
</dbReference>
<organism evidence="2 3">
    <name type="scientific">Pseudomonas amygdali pv. eriobotryae</name>
    <dbReference type="NCBI Taxonomy" id="129137"/>
    <lineage>
        <taxon>Bacteria</taxon>
        <taxon>Pseudomonadati</taxon>
        <taxon>Pseudomonadota</taxon>
        <taxon>Gammaproteobacteria</taxon>
        <taxon>Pseudomonadales</taxon>
        <taxon>Pseudomonadaceae</taxon>
        <taxon>Pseudomonas</taxon>
        <taxon>Pseudomonas amygdali</taxon>
    </lineage>
</organism>
<dbReference type="PANTHER" id="PTHR32305:SF15">
    <property type="entry name" value="PROTEIN RHSA-RELATED"/>
    <property type="match status" value="1"/>
</dbReference>
<dbReference type="InterPro" id="IPR027472">
    <property type="entry name" value="Pput2613-NH3ase"/>
</dbReference>
<dbReference type="NCBIfam" id="TIGR03696">
    <property type="entry name" value="Rhs_assc_core"/>
    <property type="match status" value="1"/>
</dbReference>
<dbReference type="Pfam" id="PF14427">
    <property type="entry name" value="Pput2613-deam"/>
    <property type="match status" value="1"/>
</dbReference>
<proteinExistence type="predicted"/>
<name>A0A3M3ANS3_PSEA0</name>
<reference evidence="2 3" key="1">
    <citation type="submission" date="2018-08" db="EMBL/GenBank/DDBJ databases">
        <title>Recombination of ecologically and evolutionarily significant loci maintains genetic cohesion in the Pseudomonas syringae species complex.</title>
        <authorList>
            <person name="Dillon M."/>
            <person name="Thakur S."/>
            <person name="Almeida R.N.D."/>
            <person name="Weir B.S."/>
            <person name="Guttman D.S."/>
        </authorList>
    </citation>
    <scope>NUCLEOTIDE SEQUENCE [LARGE SCALE GENOMIC DNA]</scope>
    <source>
        <strain evidence="2 3">ICMP 8636</strain>
    </source>
</reference>
<dbReference type="Gene3D" id="2.180.10.10">
    <property type="entry name" value="RHS repeat-associated core"/>
    <property type="match status" value="1"/>
</dbReference>
<dbReference type="PANTHER" id="PTHR32305">
    <property type="match status" value="1"/>
</dbReference>
<evidence type="ECO:0000313" key="2">
    <source>
        <dbReference type="EMBL" id="RMM02064.1"/>
    </source>
</evidence>
<accession>A0A3M3ANS3</accession>
<evidence type="ECO:0000313" key="3">
    <source>
        <dbReference type="Proteomes" id="UP000272627"/>
    </source>
</evidence>
<dbReference type="PRINTS" id="PR00394">
    <property type="entry name" value="RHSPROTEIN"/>
</dbReference>
<evidence type="ECO:0000313" key="1">
    <source>
        <dbReference type="EMBL" id="GFZ63338.1"/>
    </source>
</evidence>